<dbReference type="InterPro" id="IPR001789">
    <property type="entry name" value="Sig_transdc_resp-reg_receiver"/>
</dbReference>
<evidence type="ECO:0000259" key="2">
    <source>
        <dbReference type="PROSITE" id="PS50110"/>
    </source>
</evidence>
<keyword evidence="4" id="KW-1185">Reference proteome</keyword>
<organism evidence="3 4">
    <name type="scientific">Ferrimonas lipolytica</name>
    <dbReference type="NCBI Taxonomy" id="2724191"/>
    <lineage>
        <taxon>Bacteria</taxon>
        <taxon>Pseudomonadati</taxon>
        <taxon>Pseudomonadota</taxon>
        <taxon>Gammaproteobacteria</taxon>
        <taxon>Alteromonadales</taxon>
        <taxon>Ferrimonadaceae</taxon>
        <taxon>Ferrimonas</taxon>
    </lineage>
</organism>
<evidence type="ECO:0000313" key="3">
    <source>
        <dbReference type="EMBL" id="QIZ75808.1"/>
    </source>
</evidence>
<evidence type="ECO:0000256" key="1">
    <source>
        <dbReference type="PROSITE-ProRule" id="PRU00169"/>
    </source>
</evidence>
<dbReference type="PROSITE" id="PS50110">
    <property type="entry name" value="RESPONSE_REGULATORY"/>
    <property type="match status" value="1"/>
</dbReference>
<dbReference type="SUPFAM" id="SSF52172">
    <property type="entry name" value="CheY-like"/>
    <property type="match status" value="1"/>
</dbReference>
<sequence length="73" mass="7728">MPVSDGIETTGLLQADSSIENVLSCIMVTAYGKENAMEAVTGVEPDFFLTKPVTPKALLHISGIGNSKAHRQP</sequence>
<accession>A0A6H1UAF0</accession>
<evidence type="ECO:0000313" key="4">
    <source>
        <dbReference type="Proteomes" id="UP000501602"/>
    </source>
</evidence>
<dbReference type="Proteomes" id="UP000501602">
    <property type="component" value="Chromosome"/>
</dbReference>
<comment type="caution">
    <text evidence="1">Lacks conserved residue(s) required for the propagation of feature annotation.</text>
</comment>
<proteinExistence type="predicted"/>
<protein>
    <submittedName>
        <fullName evidence="3">Response regulator</fullName>
    </submittedName>
</protein>
<dbReference type="AlphaFoldDB" id="A0A6H1UAF0"/>
<dbReference type="EMBL" id="CP051180">
    <property type="protein sequence ID" value="QIZ75808.1"/>
    <property type="molecule type" value="Genomic_DNA"/>
</dbReference>
<reference evidence="3 4" key="1">
    <citation type="submission" date="2020-04" db="EMBL/GenBank/DDBJ databases">
        <title>Ferrimonas sp. S7 isolated from sea water.</title>
        <authorList>
            <person name="Bae S.S."/>
            <person name="Baek K."/>
        </authorList>
    </citation>
    <scope>NUCLEOTIDE SEQUENCE [LARGE SCALE GENOMIC DNA]</scope>
    <source>
        <strain evidence="3 4">S7</strain>
    </source>
</reference>
<feature type="domain" description="Response regulatory" evidence="2">
    <location>
        <begin position="1"/>
        <end position="66"/>
    </location>
</feature>
<dbReference type="InterPro" id="IPR011006">
    <property type="entry name" value="CheY-like_superfamily"/>
</dbReference>
<name>A0A6H1UAF0_9GAMM</name>
<dbReference type="GO" id="GO:0000160">
    <property type="term" value="P:phosphorelay signal transduction system"/>
    <property type="evidence" value="ECO:0007669"/>
    <property type="project" value="InterPro"/>
</dbReference>
<dbReference type="Gene3D" id="3.40.50.2300">
    <property type="match status" value="1"/>
</dbReference>
<gene>
    <name evidence="3" type="ORF">HER31_02175</name>
</gene>
<dbReference type="KEGG" id="fes:HER31_02175"/>